<dbReference type="EMBL" id="JABFTP020000144">
    <property type="protein sequence ID" value="KAL3281502.1"/>
    <property type="molecule type" value="Genomic_DNA"/>
</dbReference>
<proteinExistence type="predicted"/>
<dbReference type="PANTHER" id="PTHR10398">
    <property type="entry name" value="AFADIN"/>
    <property type="match status" value="1"/>
</dbReference>
<feature type="compositionally biased region" description="Polar residues" evidence="1">
    <location>
        <begin position="11"/>
        <end position="26"/>
    </location>
</feature>
<dbReference type="PANTHER" id="PTHR10398:SF2">
    <property type="entry name" value="AFADIN"/>
    <property type="match status" value="1"/>
</dbReference>
<feature type="non-terminal residue" evidence="2">
    <location>
        <position position="96"/>
    </location>
</feature>
<protein>
    <submittedName>
        <fullName evidence="2">Uncharacterized protein</fullName>
    </submittedName>
</protein>
<feature type="non-terminal residue" evidence="2">
    <location>
        <position position="1"/>
    </location>
</feature>
<sequence length="96" mass="10553">SFIRQAESMLASPNTPTSPGGVLNNTPGVIGAQEVYKDPRAKRLAEQAQQKNMATPVPEKLSFKEKMKMFAMESGEDSTPKDKSKISRAQRDIDTL</sequence>
<accession>A0ABD2NSS2</accession>
<reference evidence="2 3" key="1">
    <citation type="journal article" date="2021" name="BMC Biol.">
        <title>Horizontally acquired antibacterial genes associated with adaptive radiation of ladybird beetles.</title>
        <authorList>
            <person name="Li H.S."/>
            <person name="Tang X.F."/>
            <person name="Huang Y.H."/>
            <person name="Xu Z.Y."/>
            <person name="Chen M.L."/>
            <person name="Du X.Y."/>
            <person name="Qiu B.Y."/>
            <person name="Chen P.T."/>
            <person name="Zhang W."/>
            <person name="Slipinski A."/>
            <person name="Escalona H.E."/>
            <person name="Waterhouse R.M."/>
            <person name="Zwick A."/>
            <person name="Pang H."/>
        </authorList>
    </citation>
    <scope>NUCLEOTIDE SEQUENCE [LARGE SCALE GENOMIC DNA]</scope>
    <source>
        <strain evidence="2">SYSU2018</strain>
    </source>
</reference>
<evidence type="ECO:0000313" key="2">
    <source>
        <dbReference type="EMBL" id="KAL3281502.1"/>
    </source>
</evidence>
<dbReference type="Proteomes" id="UP001516400">
    <property type="component" value="Unassembled WGS sequence"/>
</dbReference>
<organism evidence="2 3">
    <name type="scientific">Cryptolaemus montrouzieri</name>
    <dbReference type="NCBI Taxonomy" id="559131"/>
    <lineage>
        <taxon>Eukaryota</taxon>
        <taxon>Metazoa</taxon>
        <taxon>Ecdysozoa</taxon>
        <taxon>Arthropoda</taxon>
        <taxon>Hexapoda</taxon>
        <taxon>Insecta</taxon>
        <taxon>Pterygota</taxon>
        <taxon>Neoptera</taxon>
        <taxon>Endopterygota</taxon>
        <taxon>Coleoptera</taxon>
        <taxon>Polyphaga</taxon>
        <taxon>Cucujiformia</taxon>
        <taxon>Coccinelloidea</taxon>
        <taxon>Coccinellidae</taxon>
        <taxon>Scymninae</taxon>
        <taxon>Scymnini</taxon>
        <taxon>Cryptolaemus</taxon>
    </lineage>
</organism>
<feature type="compositionally biased region" description="Basic and acidic residues" evidence="1">
    <location>
        <begin position="78"/>
        <end position="96"/>
    </location>
</feature>
<dbReference type="InterPro" id="IPR028842">
    <property type="entry name" value="Afadin"/>
</dbReference>
<gene>
    <name evidence="2" type="ORF">HHI36_004709</name>
</gene>
<evidence type="ECO:0000256" key="1">
    <source>
        <dbReference type="SAM" id="MobiDB-lite"/>
    </source>
</evidence>
<comment type="caution">
    <text evidence="2">The sequence shown here is derived from an EMBL/GenBank/DDBJ whole genome shotgun (WGS) entry which is preliminary data.</text>
</comment>
<feature type="region of interest" description="Disordered" evidence="1">
    <location>
        <begin position="72"/>
        <end position="96"/>
    </location>
</feature>
<feature type="region of interest" description="Disordered" evidence="1">
    <location>
        <begin position="1"/>
        <end position="26"/>
    </location>
</feature>
<dbReference type="AlphaFoldDB" id="A0ABD2NSS2"/>
<keyword evidence="3" id="KW-1185">Reference proteome</keyword>
<evidence type="ECO:0000313" key="3">
    <source>
        <dbReference type="Proteomes" id="UP001516400"/>
    </source>
</evidence>
<name>A0ABD2NSS2_9CUCU</name>